<dbReference type="EMBL" id="JANEYF010000322">
    <property type="protein sequence ID" value="KAJ8970691.1"/>
    <property type="molecule type" value="Genomic_DNA"/>
</dbReference>
<evidence type="ECO:0000259" key="1">
    <source>
        <dbReference type="PROSITE" id="PS50010"/>
    </source>
</evidence>
<dbReference type="Gene3D" id="1.20.900.10">
    <property type="entry name" value="Dbl homology (DH) domain"/>
    <property type="match status" value="1"/>
</dbReference>
<dbReference type="SUPFAM" id="SSF48065">
    <property type="entry name" value="DBL homology domain (DH-domain)"/>
    <property type="match status" value="1"/>
</dbReference>
<dbReference type="PANTHER" id="PTHR46026:SF1">
    <property type="entry name" value="RHO-TYPE GUANINE NUCLEOTIDE EXCHANGE FACTOR, ISOFORM F"/>
    <property type="match status" value="1"/>
</dbReference>
<organism evidence="2 3">
    <name type="scientific">Rhamnusium bicolor</name>
    <dbReference type="NCBI Taxonomy" id="1586634"/>
    <lineage>
        <taxon>Eukaryota</taxon>
        <taxon>Metazoa</taxon>
        <taxon>Ecdysozoa</taxon>
        <taxon>Arthropoda</taxon>
        <taxon>Hexapoda</taxon>
        <taxon>Insecta</taxon>
        <taxon>Pterygota</taxon>
        <taxon>Neoptera</taxon>
        <taxon>Endopterygota</taxon>
        <taxon>Coleoptera</taxon>
        <taxon>Polyphaga</taxon>
        <taxon>Cucujiformia</taxon>
        <taxon>Chrysomeloidea</taxon>
        <taxon>Cerambycidae</taxon>
        <taxon>Lepturinae</taxon>
        <taxon>Rhagiini</taxon>
        <taxon>Rhamnusium</taxon>
    </lineage>
</organism>
<accession>A0AAV8ZVE3</accession>
<sequence>MQYILTQDEYKQLTGNITEVLETHQQLLSLIEAESKKPGNEQRVGKLFLTWAPKIKSVHQAYCSLHPRAVCILDKYR</sequence>
<name>A0AAV8ZVE3_9CUCU</name>
<feature type="domain" description="DH" evidence="1">
    <location>
        <begin position="1"/>
        <end position="77"/>
    </location>
</feature>
<dbReference type="GO" id="GO:0005737">
    <property type="term" value="C:cytoplasm"/>
    <property type="evidence" value="ECO:0007669"/>
    <property type="project" value="TreeGrafter"/>
</dbReference>
<comment type="caution">
    <text evidence="2">The sequence shown here is derived from an EMBL/GenBank/DDBJ whole genome shotgun (WGS) entry which is preliminary data.</text>
</comment>
<dbReference type="InterPro" id="IPR000219">
    <property type="entry name" value="DH_dom"/>
</dbReference>
<dbReference type="AlphaFoldDB" id="A0AAV8ZVE3"/>
<protein>
    <recommendedName>
        <fullName evidence="1">DH domain-containing protein</fullName>
    </recommendedName>
</protein>
<dbReference type="InterPro" id="IPR035899">
    <property type="entry name" value="DBL_dom_sf"/>
</dbReference>
<evidence type="ECO:0000313" key="2">
    <source>
        <dbReference type="EMBL" id="KAJ8970691.1"/>
    </source>
</evidence>
<dbReference type="Proteomes" id="UP001162156">
    <property type="component" value="Unassembled WGS sequence"/>
</dbReference>
<evidence type="ECO:0000313" key="3">
    <source>
        <dbReference type="Proteomes" id="UP001162156"/>
    </source>
</evidence>
<proteinExistence type="predicted"/>
<keyword evidence="3" id="KW-1185">Reference proteome</keyword>
<reference evidence="2" key="1">
    <citation type="journal article" date="2023" name="Insect Mol. Biol.">
        <title>Genome sequencing provides insights into the evolution of gene families encoding plant cell wall-degrading enzymes in longhorned beetles.</title>
        <authorList>
            <person name="Shin N.R."/>
            <person name="Okamura Y."/>
            <person name="Kirsch R."/>
            <person name="Pauchet Y."/>
        </authorList>
    </citation>
    <scope>NUCLEOTIDE SEQUENCE</scope>
    <source>
        <strain evidence="2">RBIC_L_NR</strain>
    </source>
</reference>
<dbReference type="GO" id="GO:0005085">
    <property type="term" value="F:guanyl-nucleotide exchange factor activity"/>
    <property type="evidence" value="ECO:0007669"/>
    <property type="project" value="InterPro"/>
</dbReference>
<dbReference type="PROSITE" id="PS50010">
    <property type="entry name" value="DH_2"/>
    <property type="match status" value="1"/>
</dbReference>
<dbReference type="Pfam" id="PF00621">
    <property type="entry name" value="RhoGEF"/>
    <property type="match status" value="1"/>
</dbReference>
<dbReference type="PANTHER" id="PTHR46026">
    <property type="entry name" value="RHO-TYPE GUANINE NUCLEOTIDE EXCHANGE FACTOR, ISOFORM F"/>
    <property type="match status" value="1"/>
</dbReference>
<gene>
    <name evidence="2" type="ORF">NQ314_001072</name>
</gene>